<evidence type="ECO:0000313" key="2">
    <source>
        <dbReference type="EMBL" id="QEC57799.1"/>
    </source>
</evidence>
<keyword evidence="1" id="KW-0732">Signal</keyword>
<dbReference type="EMBL" id="CP042433">
    <property type="protein sequence ID" value="QEC57799.1"/>
    <property type="molecule type" value="Genomic_DNA"/>
</dbReference>
<sequence length="436" mass="49516">MMPVKLLRLFFLLLCFCGASQALKAQRFLADFDSTLFIKDTVRPLVKRFQNLSITGYMQPQFQVAQKQGIASFEGGNFSPYSKNRFMLRRARIKVDYLLPVANGTAPQALFTFQIDATERGVIVRDMFLRMYEPRRQNFSATMGLFGRPFGYEVNLSSGYRETPERGRMSQTLMPGERDMGAMFSYDERSRTQEKPSFKFDIGAFNGTGPTGITDFDSYKDLISRLTLKEWKVTKTLTLSGGLSFLYGGWRQDSKYKYEMTNNGTKTFGVDSSLSNTGAKALRQYNGADLQAALKHAWGKTEVRAEYWRGTQPGTATTTVSPASQPAGPTYLRKFDGAFFYFLQNIVNPNWELMVKYDWYDPNTKVSGNEIGKAGTNLTVADVKYSTLGLGLTRYFDGGLKMLAYYDFVRNEKTLLPDYAVDLPDNVFTLRMQLRF</sequence>
<feature type="chain" id="PRO_5023050419" evidence="1">
    <location>
        <begin position="25"/>
        <end position="436"/>
    </location>
</feature>
<dbReference type="InterPro" id="IPR023614">
    <property type="entry name" value="Porin_dom_sf"/>
</dbReference>
<organism evidence="2 3">
    <name type="scientific">Flavisolibacter ginsenosidimutans</name>
    <dbReference type="NCBI Taxonomy" id="661481"/>
    <lineage>
        <taxon>Bacteria</taxon>
        <taxon>Pseudomonadati</taxon>
        <taxon>Bacteroidota</taxon>
        <taxon>Chitinophagia</taxon>
        <taxon>Chitinophagales</taxon>
        <taxon>Chitinophagaceae</taxon>
        <taxon>Flavisolibacter</taxon>
    </lineage>
</organism>
<evidence type="ECO:0000256" key="1">
    <source>
        <dbReference type="SAM" id="SignalP"/>
    </source>
</evidence>
<name>A0A5B8UNK8_9BACT</name>
<dbReference type="SUPFAM" id="SSF56935">
    <property type="entry name" value="Porins"/>
    <property type="match status" value="1"/>
</dbReference>
<evidence type="ECO:0000313" key="3">
    <source>
        <dbReference type="Proteomes" id="UP000321204"/>
    </source>
</evidence>
<dbReference type="RefSeq" id="WP_146790497.1">
    <property type="nucleotide sequence ID" value="NZ_BAABIO010000003.1"/>
</dbReference>
<accession>A0A5B8UNK8</accession>
<dbReference type="OrthoDB" id="925187at2"/>
<dbReference type="AlphaFoldDB" id="A0A5B8UNK8"/>
<gene>
    <name evidence="2" type="ORF">FSB75_18450</name>
</gene>
<dbReference type="Proteomes" id="UP000321204">
    <property type="component" value="Chromosome"/>
</dbReference>
<protein>
    <submittedName>
        <fullName evidence="2">Porin</fullName>
    </submittedName>
</protein>
<feature type="signal peptide" evidence="1">
    <location>
        <begin position="1"/>
        <end position="24"/>
    </location>
</feature>
<dbReference type="KEGG" id="fgg:FSB75_18450"/>
<reference evidence="2 3" key="1">
    <citation type="journal article" date="2015" name="Int. J. Syst. Evol. Microbiol.">
        <title>Flavisolibacter ginsenosidimutans sp. nov., with ginsenoside-converting activity isolated from soil used for cultivating ginseng.</title>
        <authorList>
            <person name="Zhao Y."/>
            <person name="Liu Q."/>
            <person name="Kang M.S."/>
            <person name="Jin F."/>
            <person name="Yu H."/>
            <person name="Im W.T."/>
        </authorList>
    </citation>
    <scope>NUCLEOTIDE SEQUENCE [LARGE SCALE GENOMIC DNA]</scope>
    <source>
        <strain evidence="2 3">Gsoil 636</strain>
    </source>
</reference>
<dbReference type="Gene3D" id="2.40.160.10">
    <property type="entry name" value="Porin"/>
    <property type="match status" value="1"/>
</dbReference>
<proteinExistence type="predicted"/>
<keyword evidence="3" id="KW-1185">Reference proteome</keyword>